<gene>
    <name evidence="1" type="ORF">SARC_09476</name>
</gene>
<reference evidence="1 2" key="1">
    <citation type="submission" date="2011-02" db="EMBL/GenBank/DDBJ databases">
        <title>The Genome Sequence of Sphaeroforma arctica JP610.</title>
        <authorList>
            <consortium name="The Broad Institute Genome Sequencing Platform"/>
            <person name="Russ C."/>
            <person name="Cuomo C."/>
            <person name="Young S.K."/>
            <person name="Zeng Q."/>
            <person name="Gargeya S."/>
            <person name="Alvarado L."/>
            <person name="Berlin A."/>
            <person name="Chapman S.B."/>
            <person name="Chen Z."/>
            <person name="Freedman E."/>
            <person name="Gellesch M."/>
            <person name="Goldberg J."/>
            <person name="Griggs A."/>
            <person name="Gujja S."/>
            <person name="Heilman E."/>
            <person name="Heiman D."/>
            <person name="Howarth C."/>
            <person name="Mehta T."/>
            <person name="Neiman D."/>
            <person name="Pearson M."/>
            <person name="Roberts A."/>
            <person name="Saif S."/>
            <person name="Shea T."/>
            <person name="Shenoy N."/>
            <person name="Sisk P."/>
            <person name="Stolte C."/>
            <person name="Sykes S."/>
            <person name="White J."/>
            <person name="Yandava C."/>
            <person name="Burger G."/>
            <person name="Gray M.W."/>
            <person name="Holland P.W.H."/>
            <person name="King N."/>
            <person name="Lang F.B.F."/>
            <person name="Roger A.J."/>
            <person name="Ruiz-Trillo I."/>
            <person name="Haas B."/>
            <person name="Nusbaum C."/>
            <person name="Birren B."/>
        </authorList>
    </citation>
    <scope>NUCLEOTIDE SEQUENCE [LARGE SCALE GENOMIC DNA]</scope>
    <source>
        <strain evidence="1 2">JP610</strain>
    </source>
</reference>
<name>A0A0L0FNS2_9EUKA</name>
<dbReference type="GeneID" id="25909980"/>
<dbReference type="OrthoDB" id="49395at2759"/>
<dbReference type="EMBL" id="KQ242562">
    <property type="protein sequence ID" value="KNC78081.1"/>
    <property type="molecule type" value="Genomic_DNA"/>
</dbReference>
<dbReference type="Gene3D" id="1.10.418.10">
    <property type="entry name" value="Calponin-like domain"/>
    <property type="match status" value="1"/>
</dbReference>
<dbReference type="SUPFAM" id="SSF116907">
    <property type="entry name" value="Hook domain"/>
    <property type="match status" value="1"/>
</dbReference>
<keyword evidence="2" id="KW-1185">Reference proteome</keyword>
<proteinExistence type="predicted"/>
<evidence type="ECO:0000313" key="1">
    <source>
        <dbReference type="EMBL" id="KNC78081.1"/>
    </source>
</evidence>
<protein>
    <recommendedName>
        <fullName evidence="3">Calponin-homology (CH) domain-containing protein</fullName>
    </recommendedName>
</protein>
<accession>A0A0L0FNS2</accession>
<sequence>MGENKNLADALRVWVSSFHDSGVVTVPTDTLEDLRDGVALMEIMCELECEVLPKDEI</sequence>
<evidence type="ECO:0000313" key="2">
    <source>
        <dbReference type="Proteomes" id="UP000054560"/>
    </source>
</evidence>
<feature type="non-terminal residue" evidence="1">
    <location>
        <position position="57"/>
    </location>
</feature>
<dbReference type="RefSeq" id="XP_014151983.1">
    <property type="nucleotide sequence ID" value="XM_014296508.1"/>
</dbReference>
<dbReference type="Proteomes" id="UP000054560">
    <property type="component" value="Unassembled WGS sequence"/>
</dbReference>
<dbReference type="AlphaFoldDB" id="A0A0L0FNS2"/>
<evidence type="ECO:0008006" key="3">
    <source>
        <dbReference type="Google" id="ProtNLM"/>
    </source>
</evidence>
<dbReference type="InterPro" id="IPR036872">
    <property type="entry name" value="CH_dom_sf"/>
</dbReference>
<organism evidence="1 2">
    <name type="scientific">Sphaeroforma arctica JP610</name>
    <dbReference type="NCBI Taxonomy" id="667725"/>
    <lineage>
        <taxon>Eukaryota</taxon>
        <taxon>Ichthyosporea</taxon>
        <taxon>Ichthyophonida</taxon>
        <taxon>Sphaeroforma</taxon>
    </lineage>
</organism>